<organism evidence="2 3">
    <name type="scientific">Methanospirillum lacunae</name>
    <dbReference type="NCBI Taxonomy" id="668570"/>
    <lineage>
        <taxon>Archaea</taxon>
        <taxon>Methanobacteriati</taxon>
        <taxon>Methanobacteriota</taxon>
        <taxon>Stenosarchaea group</taxon>
        <taxon>Methanomicrobia</taxon>
        <taxon>Methanomicrobiales</taxon>
        <taxon>Methanospirillaceae</taxon>
        <taxon>Methanospirillum</taxon>
    </lineage>
</organism>
<feature type="transmembrane region" description="Helical" evidence="1">
    <location>
        <begin position="12"/>
        <end position="30"/>
    </location>
</feature>
<dbReference type="Proteomes" id="UP000245657">
    <property type="component" value="Unassembled WGS sequence"/>
</dbReference>
<sequence>MYQTKKQIYSLMKVGGMFAFVGIFCPFFWMRILAGDYGSETVVYGLHSAAFIGIGFVLIGKSWYDLKHIDECTLNC</sequence>
<evidence type="ECO:0000313" key="2">
    <source>
        <dbReference type="EMBL" id="PWR70941.1"/>
    </source>
</evidence>
<dbReference type="EMBL" id="QGMY01000009">
    <property type="protein sequence ID" value="PWR70941.1"/>
    <property type="molecule type" value="Genomic_DNA"/>
</dbReference>
<comment type="caution">
    <text evidence="2">The sequence shown here is derived from an EMBL/GenBank/DDBJ whole genome shotgun (WGS) entry which is preliminary data.</text>
</comment>
<protein>
    <submittedName>
        <fullName evidence="2">Uncharacterized protein</fullName>
    </submittedName>
</protein>
<dbReference type="GeneID" id="97547295"/>
<reference evidence="2 3" key="1">
    <citation type="submission" date="2018-05" db="EMBL/GenBank/DDBJ databases">
        <title>Draft genome of Methanospirillum lacunae Ki8-1.</title>
        <authorList>
            <person name="Dueholm M.S."/>
            <person name="Nielsen P.H."/>
            <person name="Bakmann L.F."/>
            <person name="Otzen D.E."/>
        </authorList>
    </citation>
    <scope>NUCLEOTIDE SEQUENCE [LARGE SCALE GENOMIC DNA]</scope>
    <source>
        <strain evidence="2 3">Ki8-1</strain>
    </source>
</reference>
<keyword evidence="3" id="KW-1185">Reference proteome</keyword>
<dbReference type="RefSeq" id="WP_109969435.1">
    <property type="nucleotide sequence ID" value="NZ_CP176093.1"/>
</dbReference>
<gene>
    <name evidence="2" type="ORF">DK846_13215</name>
</gene>
<proteinExistence type="predicted"/>
<evidence type="ECO:0000313" key="3">
    <source>
        <dbReference type="Proteomes" id="UP000245657"/>
    </source>
</evidence>
<evidence type="ECO:0000256" key="1">
    <source>
        <dbReference type="SAM" id="Phobius"/>
    </source>
</evidence>
<name>A0A2V2N600_9EURY</name>
<keyword evidence="1" id="KW-0472">Membrane</keyword>
<keyword evidence="1" id="KW-0812">Transmembrane</keyword>
<keyword evidence="1" id="KW-1133">Transmembrane helix</keyword>
<feature type="transmembrane region" description="Helical" evidence="1">
    <location>
        <begin position="42"/>
        <end position="59"/>
    </location>
</feature>
<accession>A0A2V2N600</accession>
<dbReference type="AlphaFoldDB" id="A0A2V2N600"/>